<evidence type="ECO:0000313" key="3">
    <source>
        <dbReference type="Proteomes" id="UP001554047"/>
    </source>
</evidence>
<proteinExistence type="predicted"/>
<gene>
    <name evidence="2" type="ORF">AB1I55_10460</name>
</gene>
<reference evidence="2 3" key="1">
    <citation type="submission" date="2024-05" db="EMBL/GenBank/DDBJ databases">
        <title>Human gut microbiome strain richness.</title>
        <authorList>
            <person name="Chen-Liaw A."/>
        </authorList>
    </citation>
    <scope>NUCLEOTIDE SEQUENCE [LARGE SCALE GENOMIC DNA]</scope>
    <source>
        <strain evidence="2 3">J1100102st1_G3_J1100102_180507</strain>
    </source>
</reference>
<feature type="coiled-coil region" evidence="1">
    <location>
        <begin position="16"/>
        <end position="43"/>
    </location>
</feature>
<protein>
    <submittedName>
        <fullName evidence="2">Uncharacterized protein</fullName>
    </submittedName>
</protein>
<accession>A0ABV3MEM7</accession>
<name>A0ABV3MEM7_9ENTE</name>
<evidence type="ECO:0000256" key="1">
    <source>
        <dbReference type="SAM" id="Coils"/>
    </source>
</evidence>
<organism evidence="2 3">
    <name type="scientific">Enterococcus entomosocium</name>
    <dbReference type="NCBI Taxonomy" id="3034352"/>
    <lineage>
        <taxon>Bacteria</taxon>
        <taxon>Bacillati</taxon>
        <taxon>Bacillota</taxon>
        <taxon>Bacilli</taxon>
        <taxon>Lactobacillales</taxon>
        <taxon>Enterococcaceae</taxon>
        <taxon>Enterococcus</taxon>
    </lineage>
</organism>
<dbReference type="Proteomes" id="UP001554047">
    <property type="component" value="Unassembled WGS sequence"/>
</dbReference>
<keyword evidence="3" id="KW-1185">Reference proteome</keyword>
<dbReference type="EMBL" id="JBFDTB010000016">
    <property type="protein sequence ID" value="MEW3466513.1"/>
    <property type="molecule type" value="Genomic_DNA"/>
</dbReference>
<dbReference type="RefSeq" id="WP_196044568.1">
    <property type="nucleotide sequence ID" value="NZ_JBFDTA010000018.1"/>
</dbReference>
<sequence>MKNQKPMWQIMREAALEREENEVLKMEEKKRTVQRNAKQILENSKYGRRYYFHADNGSKLLIRGVELSPVKSNEVMARFIVENQIFILTLPVDKIERWELICKDDCL</sequence>
<keyword evidence="1" id="KW-0175">Coiled coil</keyword>
<evidence type="ECO:0000313" key="2">
    <source>
        <dbReference type="EMBL" id="MEW3466513.1"/>
    </source>
</evidence>
<comment type="caution">
    <text evidence="2">The sequence shown here is derived from an EMBL/GenBank/DDBJ whole genome shotgun (WGS) entry which is preliminary data.</text>
</comment>